<feature type="domain" description="S1 motif" evidence="7">
    <location>
        <begin position="81"/>
        <end position="162"/>
    </location>
</feature>
<comment type="similarity">
    <text evidence="2">Belongs to the eukaryotic RPB7/RPC8 RNA polymerase subunit family.</text>
</comment>
<dbReference type="Proteomes" id="UP000267821">
    <property type="component" value="Unassembled WGS sequence"/>
</dbReference>
<dbReference type="GO" id="GO:0005665">
    <property type="term" value="C:RNA polymerase II, core complex"/>
    <property type="evidence" value="ECO:0007669"/>
    <property type="project" value="TreeGrafter"/>
</dbReference>
<name>A0A3N4LSU7_9PEZI</name>
<dbReference type="InterPro" id="IPR036898">
    <property type="entry name" value="RNA_pol_Rpb7-like_N_sf"/>
</dbReference>
<dbReference type="EMBL" id="ML121540">
    <property type="protein sequence ID" value="RPB24758.1"/>
    <property type="molecule type" value="Genomic_DNA"/>
</dbReference>
<dbReference type="CDD" id="cd04462">
    <property type="entry name" value="S1_RNAPII_Rpb7"/>
    <property type="match status" value="1"/>
</dbReference>
<dbReference type="AlphaFoldDB" id="A0A3N4LSU7"/>
<reference evidence="8 9" key="1">
    <citation type="journal article" date="2018" name="Nat. Ecol. Evol.">
        <title>Pezizomycetes genomes reveal the molecular basis of ectomycorrhizal truffle lifestyle.</title>
        <authorList>
            <person name="Murat C."/>
            <person name="Payen T."/>
            <person name="Noel B."/>
            <person name="Kuo A."/>
            <person name="Morin E."/>
            <person name="Chen J."/>
            <person name="Kohler A."/>
            <person name="Krizsan K."/>
            <person name="Balestrini R."/>
            <person name="Da Silva C."/>
            <person name="Montanini B."/>
            <person name="Hainaut M."/>
            <person name="Levati E."/>
            <person name="Barry K.W."/>
            <person name="Belfiori B."/>
            <person name="Cichocki N."/>
            <person name="Clum A."/>
            <person name="Dockter R.B."/>
            <person name="Fauchery L."/>
            <person name="Guy J."/>
            <person name="Iotti M."/>
            <person name="Le Tacon F."/>
            <person name="Lindquist E.A."/>
            <person name="Lipzen A."/>
            <person name="Malagnac F."/>
            <person name="Mello A."/>
            <person name="Molinier V."/>
            <person name="Miyauchi S."/>
            <person name="Poulain J."/>
            <person name="Riccioni C."/>
            <person name="Rubini A."/>
            <person name="Sitrit Y."/>
            <person name="Splivallo R."/>
            <person name="Traeger S."/>
            <person name="Wang M."/>
            <person name="Zifcakova L."/>
            <person name="Wipf D."/>
            <person name="Zambonelli A."/>
            <person name="Paolocci F."/>
            <person name="Nowrousian M."/>
            <person name="Ottonello S."/>
            <person name="Baldrian P."/>
            <person name="Spatafora J.W."/>
            <person name="Henrissat B."/>
            <person name="Nagy L.G."/>
            <person name="Aury J.M."/>
            <person name="Wincker P."/>
            <person name="Grigoriev I.V."/>
            <person name="Bonfante P."/>
            <person name="Martin F.M."/>
        </authorList>
    </citation>
    <scope>NUCLEOTIDE SEQUENCE [LARGE SCALE GENOMIC DNA]</scope>
    <source>
        <strain evidence="8 9">ATCC MYA-4762</strain>
    </source>
</reference>
<keyword evidence="9" id="KW-1185">Reference proteome</keyword>
<dbReference type="CDD" id="cd04329">
    <property type="entry name" value="RNAP_II_Rpb7_N"/>
    <property type="match status" value="1"/>
</dbReference>
<dbReference type="InterPro" id="IPR012340">
    <property type="entry name" value="NA-bd_OB-fold"/>
</dbReference>
<dbReference type="GO" id="GO:0006367">
    <property type="term" value="P:transcription initiation at RNA polymerase II promoter"/>
    <property type="evidence" value="ECO:0007669"/>
    <property type="project" value="TreeGrafter"/>
</dbReference>
<keyword evidence="4 6" id="KW-0804">Transcription</keyword>
<evidence type="ECO:0000256" key="4">
    <source>
        <dbReference type="ARBA" id="ARBA00023163"/>
    </source>
</evidence>
<comment type="subcellular location">
    <subcellularLocation>
        <location evidence="1 6">Nucleus</location>
    </subcellularLocation>
</comment>
<comment type="function">
    <text evidence="6">DNA-dependent RNA polymerase which catalyzes the transcription of DNA into RNA using the four ribonucleoside triphosphates as substrates.</text>
</comment>
<dbReference type="Pfam" id="PF03876">
    <property type="entry name" value="SHS2_Rpb7-N"/>
    <property type="match status" value="1"/>
</dbReference>
<sequence length="180" mass="20201">MFFIHDLERVLILHPSFFGANMREHLVTALLDQVEGLCTGRYYIICVMETTHISRGRIIPGSGIAEFTIQYKALVWKPFKGETVDGIVISVNKMGFFAEVGPLSVFVSSHLIPGDIKFDPTANPPQFTDNGDQVIEKGTHIRIKLIGTRMDVNRLYAIGSVKEDFLGLPMFIYNFIIPPV</sequence>
<dbReference type="GO" id="GO:0045948">
    <property type="term" value="P:positive regulation of translational initiation"/>
    <property type="evidence" value="ECO:0007669"/>
    <property type="project" value="TreeGrafter"/>
</dbReference>
<dbReference type="OrthoDB" id="1162399at2759"/>
<accession>A0A3N4LSU7</accession>
<evidence type="ECO:0000313" key="9">
    <source>
        <dbReference type="Proteomes" id="UP000267821"/>
    </source>
</evidence>
<dbReference type="Pfam" id="PF00575">
    <property type="entry name" value="S1"/>
    <property type="match status" value="1"/>
</dbReference>
<dbReference type="InterPro" id="IPR003029">
    <property type="entry name" value="S1_domain"/>
</dbReference>
<dbReference type="InterPro" id="IPR005576">
    <property type="entry name" value="Rpb7-like_N"/>
</dbReference>
<evidence type="ECO:0000256" key="5">
    <source>
        <dbReference type="ARBA" id="ARBA00023242"/>
    </source>
</evidence>
<dbReference type="STRING" id="1051890.A0A3N4LSU7"/>
<evidence type="ECO:0000259" key="7">
    <source>
        <dbReference type="PROSITE" id="PS50126"/>
    </source>
</evidence>
<dbReference type="GO" id="GO:0003697">
    <property type="term" value="F:single-stranded DNA binding"/>
    <property type="evidence" value="ECO:0007669"/>
    <property type="project" value="TreeGrafter"/>
</dbReference>
<evidence type="ECO:0000256" key="6">
    <source>
        <dbReference type="RuleBase" id="RU369086"/>
    </source>
</evidence>
<dbReference type="FunCoup" id="A0A3N4LSU7">
    <property type="interactions" value="1057"/>
</dbReference>
<keyword evidence="5 6" id="KW-0539">Nucleus</keyword>
<dbReference type="PANTHER" id="PTHR12709:SF4">
    <property type="entry name" value="DNA-DIRECTED RNA POLYMERASE II SUBUNIT RPB7"/>
    <property type="match status" value="1"/>
</dbReference>
<dbReference type="InParanoid" id="A0A3N4LSU7"/>
<dbReference type="SUPFAM" id="SSF88798">
    <property type="entry name" value="N-terminal, heterodimerisation domain of RBP7 (RpoE)"/>
    <property type="match status" value="1"/>
</dbReference>
<dbReference type="SUPFAM" id="SSF50249">
    <property type="entry name" value="Nucleic acid-binding proteins"/>
    <property type="match status" value="1"/>
</dbReference>
<dbReference type="Gene3D" id="2.40.50.140">
    <property type="entry name" value="Nucleic acid-binding proteins"/>
    <property type="match status" value="1"/>
</dbReference>
<dbReference type="PANTHER" id="PTHR12709">
    <property type="entry name" value="DNA-DIRECTED RNA POLYMERASE II, III"/>
    <property type="match status" value="1"/>
</dbReference>
<dbReference type="InterPro" id="IPR045113">
    <property type="entry name" value="Rpb7-like"/>
</dbReference>
<dbReference type="Gene3D" id="3.30.1490.120">
    <property type="entry name" value="RNA polymerase Rpb7-like, N-terminal domain"/>
    <property type="match status" value="1"/>
</dbReference>
<dbReference type="FunFam" id="3.30.1490.120:FF:000001">
    <property type="entry name" value="DNA-directed RNA polymerase II subunit RPB7"/>
    <property type="match status" value="1"/>
</dbReference>
<dbReference type="PROSITE" id="PS50126">
    <property type="entry name" value="S1"/>
    <property type="match status" value="1"/>
</dbReference>
<dbReference type="GO" id="GO:0000932">
    <property type="term" value="C:P-body"/>
    <property type="evidence" value="ECO:0007669"/>
    <property type="project" value="TreeGrafter"/>
</dbReference>
<evidence type="ECO:0000313" key="8">
    <source>
        <dbReference type="EMBL" id="RPB24758.1"/>
    </source>
</evidence>
<dbReference type="GO" id="GO:0060213">
    <property type="term" value="P:positive regulation of nuclear-transcribed mRNA poly(A) tail shortening"/>
    <property type="evidence" value="ECO:0007669"/>
    <property type="project" value="TreeGrafter"/>
</dbReference>
<keyword evidence="3 6" id="KW-0240">DNA-directed RNA polymerase</keyword>
<gene>
    <name evidence="8" type="ORF">L211DRAFT_861674</name>
</gene>
<dbReference type="GO" id="GO:0031369">
    <property type="term" value="F:translation initiation factor binding"/>
    <property type="evidence" value="ECO:0007669"/>
    <property type="project" value="TreeGrafter"/>
</dbReference>
<evidence type="ECO:0000256" key="1">
    <source>
        <dbReference type="ARBA" id="ARBA00004123"/>
    </source>
</evidence>
<protein>
    <recommendedName>
        <fullName evidence="6">DNA-directed RNA polymerase subunit</fullName>
    </recommendedName>
</protein>
<organism evidence="8 9">
    <name type="scientific">Terfezia boudieri ATCC MYA-4762</name>
    <dbReference type="NCBI Taxonomy" id="1051890"/>
    <lineage>
        <taxon>Eukaryota</taxon>
        <taxon>Fungi</taxon>
        <taxon>Dikarya</taxon>
        <taxon>Ascomycota</taxon>
        <taxon>Pezizomycotina</taxon>
        <taxon>Pezizomycetes</taxon>
        <taxon>Pezizales</taxon>
        <taxon>Pezizaceae</taxon>
        <taxon>Terfezia</taxon>
    </lineage>
</organism>
<dbReference type="GO" id="GO:0003727">
    <property type="term" value="F:single-stranded RNA binding"/>
    <property type="evidence" value="ECO:0007669"/>
    <property type="project" value="TreeGrafter"/>
</dbReference>
<evidence type="ECO:0000256" key="3">
    <source>
        <dbReference type="ARBA" id="ARBA00022478"/>
    </source>
</evidence>
<dbReference type="FunFam" id="2.40.50.140:FF:000043">
    <property type="entry name" value="DNA-directed RNA polymerase II subunit RPB7"/>
    <property type="match status" value="1"/>
</dbReference>
<evidence type="ECO:0000256" key="2">
    <source>
        <dbReference type="ARBA" id="ARBA00009307"/>
    </source>
</evidence>
<proteinExistence type="inferred from homology"/>